<evidence type="ECO:0000256" key="1">
    <source>
        <dbReference type="ARBA" id="ARBA00023118"/>
    </source>
</evidence>
<name>A0A0H3N615_CLODC</name>
<gene>
    <name evidence="2" type="ordered locus">CD196_2951</name>
</gene>
<dbReference type="EMBL" id="FN538970">
    <property type="protein sequence ID" value="CBA65929.1"/>
    <property type="molecule type" value="Genomic_DNA"/>
</dbReference>
<evidence type="ECO:0000313" key="3">
    <source>
        <dbReference type="Proteomes" id="UP000002068"/>
    </source>
</evidence>
<accession>A0A0H3N615</accession>
<organism evidence="2 3">
    <name type="scientific">Clostridioides difficile (strain CD196)</name>
    <name type="common">Peptoclostridium difficile</name>
    <dbReference type="NCBI Taxonomy" id="645462"/>
    <lineage>
        <taxon>Bacteria</taxon>
        <taxon>Bacillati</taxon>
        <taxon>Bacillota</taxon>
        <taxon>Clostridia</taxon>
        <taxon>Peptostreptococcales</taxon>
        <taxon>Peptostreptococcaceae</taxon>
        <taxon>Clostridioides</taxon>
    </lineage>
</organism>
<protein>
    <submittedName>
        <fullName evidence="2">Crispr-associated protein cas5 family</fullName>
    </submittedName>
</protein>
<evidence type="ECO:0000313" key="2">
    <source>
        <dbReference type="EMBL" id="CBA65929.1"/>
    </source>
</evidence>
<dbReference type="HOGENOM" id="CLU_1254132_0_0_9"/>
<reference evidence="2 3" key="1">
    <citation type="journal article" date="2009" name="Genome Biol.">
        <title>Comparative genome and phenotypic analysis of Clostridium difficile 027 strains provides insight into the evolution of a hypervirulent bacterium.</title>
        <authorList>
            <person name="Stabler R.A."/>
            <person name="He M."/>
            <person name="Dawson L."/>
            <person name="Martin M."/>
            <person name="Valiente E."/>
            <person name="Corton C."/>
            <person name="Lawley T.D."/>
            <person name="Sebaihia M."/>
            <person name="Quail M.A."/>
            <person name="Rose G."/>
            <person name="Gerding D.N."/>
            <person name="Gibert M."/>
            <person name="Popoff M.R."/>
            <person name="Parkhill J."/>
            <person name="Dougan G."/>
            <person name="Wren B.W."/>
        </authorList>
    </citation>
    <scope>NUCLEOTIDE SEQUENCE [LARGE SCALE GENOMIC DNA]</scope>
    <source>
        <strain evidence="2 3">CD196</strain>
    </source>
</reference>
<dbReference type="GO" id="GO:0051607">
    <property type="term" value="P:defense response to virus"/>
    <property type="evidence" value="ECO:0007669"/>
    <property type="project" value="UniProtKB-KW"/>
</dbReference>
<dbReference type="AlphaFoldDB" id="A0A0H3N615"/>
<dbReference type="InterPro" id="IPR021124">
    <property type="entry name" value="CRISPR-assoc_prot_Cas5"/>
</dbReference>
<dbReference type="CDD" id="cd09693">
    <property type="entry name" value="Cas5_I"/>
    <property type="match status" value="1"/>
</dbReference>
<dbReference type="NCBIfam" id="TIGR02593">
    <property type="entry name" value="CRISPR_cas5"/>
    <property type="match status" value="1"/>
</dbReference>
<keyword evidence="1" id="KW-0051">Antiviral defense</keyword>
<proteinExistence type="predicted"/>
<dbReference type="Pfam" id="PF09704">
    <property type="entry name" value="Cas_Cas5d"/>
    <property type="match status" value="1"/>
</dbReference>
<dbReference type="RefSeq" id="WP_009891534.1">
    <property type="nucleotide sequence ID" value="NC_013315.1"/>
</dbReference>
<dbReference type="KEGG" id="cdc:CD196_2951"/>
<dbReference type="GO" id="GO:0043571">
    <property type="term" value="P:maintenance of CRISPR repeat elements"/>
    <property type="evidence" value="ECO:0007669"/>
    <property type="project" value="InterPro"/>
</dbReference>
<dbReference type="InterPro" id="IPR013422">
    <property type="entry name" value="CRISPR-assoc_prot_Cas5_N"/>
</dbReference>
<sequence>MILNKIEIIGDMAHFKIPMHSKIQRTYEIPPISTVVGILKNIYGEEIDDFILGYVIYHDGTFKDLQTIYKEINPNVKTLTDSDRFQTDVCPIEYLINPKLIIYTNIDKNIEFNEPLCLGKTNCLAKVLSLSEIEVNLIDKKAIGYNQYTDINIGDGMIKRINTLTEYNEKKGYYDIYSSMVRENDEFEYGKYYDEDEQQNIFLWKWKKGGVIKCI</sequence>
<dbReference type="Proteomes" id="UP000002068">
    <property type="component" value="Chromosome"/>
</dbReference>